<reference evidence="3" key="1">
    <citation type="journal article" date="2019" name="Int. J. Syst. Evol. Microbiol.">
        <title>The Global Catalogue of Microorganisms (GCM) 10K type strain sequencing project: providing services to taxonomists for standard genome sequencing and annotation.</title>
        <authorList>
            <consortium name="The Broad Institute Genomics Platform"/>
            <consortium name="The Broad Institute Genome Sequencing Center for Infectious Disease"/>
            <person name="Wu L."/>
            <person name="Ma J."/>
        </authorList>
    </citation>
    <scope>NUCLEOTIDE SEQUENCE [LARGE SCALE GENOMIC DNA]</scope>
    <source>
        <strain evidence="3">JCM 18127</strain>
    </source>
</reference>
<dbReference type="Proteomes" id="UP001500621">
    <property type="component" value="Unassembled WGS sequence"/>
</dbReference>
<keyword evidence="3" id="KW-1185">Reference proteome</keyword>
<comment type="caution">
    <text evidence="2">The sequence shown here is derived from an EMBL/GenBank/DDBJ whole genome shotgun (WGS) entry which is preliminary data.</text>
</comment>
<dbReference type="Pfam" id="PF02627">
    <property type="entry name" value="CMD"/>
    <property type="match status" value="1"/>
</dbReference>
<name>A0ABP8WF59_9ACTN</name>
<sequence>MSKVSYEWTYDDAGREALEEVRARRGFTLPVHEVMASVDPEILRAYNSLAGNLIFGPEPRHLDLKTRFLVLVGITTAVKGDREGVEWATRNAMKYGASEQEVLEAILLSGLPGGMPTVEAATIAFAEMLQGKGWVEQGAPAPQDGADEGTAS</sequence>
<dbReference type="InterPro" id="IPR003779">
    <property type="entry name" value="CMD-like"/>
</dbReference>
<feature type="domain" description="Carboxymuconolactone decarboxylase-like" evidence="1">
    <location>
        <begin position="40"/>
        <end position="126"/>
    </location>
</feature>
<proteinExistence type="predicted"/>
<dbReference type="SUPFAM" id="SSF69118">
    <property type="entry name" value="AhpD-like"/>
    <property type="match status" value="1"/>
</dbReference>
<accession>A0ABP8WF59</accession>
<dbReference type="EMBL" id="BAABIM010000002">
    <property type="protein sequence ID" value="GAA4686769.1"/>
    <property type="molecule type" value="Genomic_DNA"/>
</dbReference>
<dbReference type="Gene3D" id="1.20.1290.10">
    <property type="entry name" value="AhpD-like"/>
    <property type="match status" value="1"/>
</dbReference>
<dbReference type="InterPro" id="IPR029032">
    <property type="entry name" value="AhpD-like"/>
</dbReference>
<evidence type="ECO:0000313" key="3">
    <source>
        <dbReference type="Proteomes" id="UP001500621"/>
    </source>
</evidence>
<protein>
    <recommendedName>
        <fullName evidence="1">Carboxymuconolactone decarboxylase-like domain-containing protein</fullName>
    </recommendedName>
</protein>
<organism evidence="2 3">
    <name type="scientific">Nocardioides nanhaiensis</name>
    <dbReference type="NCBI Taxonomy" id="1476871"/>
    <lineage>
        <taxon>Bacteria</taxon>
        <taxon>Bacillati</taxon>
        <taxon>Actinomycetota</taxon>
        <taxon>Actinomycetes</taxon>
        <taxon>Propionibacteriales</taxon>
        <taxon>Nocardioidaceae</taxon>
        <taxon>Nocardioides</taxon>
    </lineage>
</organism>
<evidence type="ECO:0000259" key="1">
    <source>
        <dbReference type="Pfam" id="PF02627"/>
    </source>
</evidence>
<dbReference type="RefSeq" id="WP_345266404.1">
    <property type="nucleotide sequence ID" value="NZ_BAABIM010000002.1"/>
</dbReference>
<evidence type="ECO:0000313" key="2">
    <source>
        <dbReference type="EMBL" id="GAA4686769.1"/>
    </source>
</evidence>
<gene>
    <name evidence="2" type="ORF">GCM10023226_25700</name>
</gene>